<keyword evidence="2 4" id="KW-0689">Ribosomal protein</keyword>
<organism evidence="6">
    <name type="scientific">candidate division TA06 bacterium ADurb.Bin131</name>
    <dbReference type="NCBI Taxonomy" id="1852827"/>
    <lineage>
        <taxon>Bacteria</taxon>
        <taxon>Bacteria division TA06</taxon>
    </lineage>
</organism>
<evidence type="ECO:0000256" key="2">
    <source>
        <dbReference type="ARBA" id="ARBA00022980"/>
    </source>
</evidence>
<dbReference type="GO" id="GO:0006412">
    <property type="term" value="P:translation"/>
    <property type="evidence" value="ECO:0007669"/>
    <property type="project" value="UniProtKB-UniRule"/>
</dbReference>
<gene>
    <name evidence="4 6" type="primary">rpsR</name>
    <name evidence="6" type="ORF">BWX89_00802</name>
</gene>
<dbReference type="NCBIfam" id="TIGR00165">
    <property type="entry name" value="S18"/>
    <property type="match status" value="1"/>
</dbReference>
<evidence type="ECO:0000256" key="3">
    <source>
        <dbReference type="ARBA" id="ARBA00023274"/>
    </source>
</evidence>
<comment type="subunit">
    <text evidence="4">Part of the 30S ribosomal subunit. Forms a tight heterodimer with protein bS6.</text>
</comment>
<name>A0A1V6CA42_UNCT6</name>
<comment type="function">
    <text evidence="4">Binds as a heterodimer with protein bS6 to the central domain of the 16S rRNA, where it helps stabilize the platform of the 30S subunit.</text>
</comment>
<dbReference type="Pfam" id="PF01084">
    <property type="entry name" value="Ribosomal_S18"/>
    <property type="match status" value="1"/>
</dbReference>
<dbReference type="HAMAP" id="MF_00270">
    <property type="entry name" value="Ribosomal_bS18"/>
    <property type="match status" value="1"/>
</dbReference>
<keyword evidence="3 4" id="KW-0687">Ribonucleoprotein</keyword>
<dbReference type="InterPro" id="IPR001648">
    <property type="entry name" value="Ribosomal_bS18"/>
</dbReference>
<dbReference type="GO" id="GO:0003735">
    <property type="term" value="F:structural constituent of ribosome"/>
    <property type="evidence" value="ECO:0007669"/>
    <property type="project" value="InterPro"/>
</dbReference>
<evidence type="ECO:0000256" key="1">
    <source>
        <dbReference type="ARBA" id="ARBA00005589"/>
    </source>
</evidence>
<dbReference type="Proteomes" id="UP000485562">
    <property type="component" value="Unassembled WGS sequence"/>
</dbReference>
<comment type="caution">
    <text evidence="6">The sequence shown here is derived from an EMBL/GenBank/DDBJ whole genome shotgun (WGS) entry which is preliminary data.</text>
</comment>
<accession>A0A1V6CA42</accession>
<evidence type="ECO:0000256" key="4">
    <source>
        <dbReference type="HAMAP-Rule" id="MF_00270"/>
    </source>
</evidence>
<comment type="similarity">
    <text evidence="1 4 5">Belongs to the bacterial ribosomal protein bS18 family.</text>
</comment>
<dbReference type="EMBL" id="MWDQ01000066">
    <property type="protein sequence ID" value="OQB73755.1"/>
    <property type="molecule type" value="Genomic_DNA"/>
</dbReference>
<dbReference type="PANTHER" id="PTHR13479">
    <property type="entry name" value="30S RIBOSOMAL PROTEIN S18"/>
    <property type="match status" value="1"/>
</dbReference>
<evidence type="ECO:0000256" key="5">
    <source>
        <dbReference type="RuleBase" id="RU003910"/>
    </source>
</evidence>
<protein>
    <recommendedName>
        <fullName evidence="4">Small ribosomal subunit protein bS18</fullName>
    </recommendedName>
</protein>
<dbReference type="GO" id="GO:0070181">
    <property type="term" value="F:small ribosomal subunit rRNA binding"/>
    <property type="evidence" value="ECO:0007669"/>
    <property type="project" value="TreeGrafter"/>
</dbReference>
<evidence type="ECO:0000313" key="6">
    <source>
        <dbReference type="EMBL" id="OQB73755.1"/>
    </source>
</evidence>
<sequence length="81" mass="9598">MKDSKKKQKPKRKKRARGCKFCEEKIHEVDYKDVGRIRRYMSGRGKILSCKLTGVCARHQRSLTRAIKRARYMALLPYIQV</sequence>
<dbReference type="SUPFAM" id="SSF46911">
    <property type="entry name" value="Ribosomal protein S18"/>
    <property type="match status" value="1"/>
</dbReference>
<reference evidence="6" key="1">
    <citation type="submission" date="2017-02" db="EMBL/GenBank/DDBJ databases">
        <title>Delving into the versatile metabolic prowess of the omnipresent phylum Bacteroidetes.</title>
        <authorList>
            <person name="Nobu M.K."/>
            <person name="Mei R."/>
            <person name="Narihiro T."/>
            <person name="Kuroda K."/>
            <person name="Liu W.-T."/>
        </authorList>
    </citation>
    <scope>NUCLEOTIDE SEQUENCE</scope>
    <source>
        <strain evidence="6">ADurb.Bin131</strain>
    </source>
</reference>
<proteinExistence type="inferred from homology"/>
<dbReference type="PRINTS" id="PR00974">
    <property type="entry name" value="RIBOSOMALS18"/>
</dbReference>
<dbReference type="AlphaFoldDB" id="A0A1V6CA42"/>
<keyword evidence="4" id="KW-0699">rRNA-binding</keyword>
<dbReference type="InterPro" id="IPR036870">
    <property type="entry name" value="Ribosomal_bS18_sf"/>
</dbReference>
<dbReference type="GO" id="GO:0022627">
    <property type="term" value="C:cytosolic small ribosomal subunit"/>
    <property type="evidence" value="ECO:0007669"/>
    <property type="project" value="TreeGrafter"/>
</dbReference>
<keyword evidence="4" id="KW-0694">RNA-binding</keyword>
<dbReference type="Gene3D" id="4.10.640.10">
    <property type="entry name" value="Ribosomal protein S18"/>
    <property type="match status" value="1"/>
</dbReference>
<dbReference type="PANTHER" id="PTHR13479:SF40">
    <property type="entry name" value="SMALL RIBOSOMAL SUBUNIT PROTEIN BS18M"/>
    <property type="match status" value="1"/>
</dbReference>